<dbReference type="EMBL" id="JADIKL010000004">
    <property type="protein sequence ID" value="MFK2930725.1"/>
    <property type="molecule type" value="Genomic_DNA"/>
</dbReference>
<evidence type="ECO:0000256" key="10">
    <source>
        <dbReference type="ARBA" id="ARBA00030772"/>
    </source>
</evidence>
<keyword evidence="5" id="KW-1003">Cell membrane</keyword>
<evidence type="ECO:0000313" key="11">
    <source>
        <dbReference type="EMBL" id="MFK2930725.1"/>
    </source>
</evidence>
<name>A0ABW8KF12_9GAMM</name>
<comment type="subcellular location">
    <subcellularLocation>
        <location evidence="1">Cell inner membrane</location>
    </subcellularLocation>
</comment>
<evidence type="ECO:0000256" key="9">
    <source>
        <dbReference type="ARBA" id="ARBA00023136"/>
    </source>
</evidence>
<evidence type="ECO:0000256" key="4">
    <source>
        <dbReference type="ARBA" id="ARBA00022448"/>
    </source>
</evidence>
<sequence>MKILRKILPAAAVLLLAAAALLWWLPASWALPLLQPPLHGLRLQQVGGTLWDGRAGQVLAPDGRALGRLQWQLSHRALFGQVGLQVDFDGPQFGFRGYMQKLPAGQVAWSALRARVELSALADPHLRLPLGQPQGELALHAEHALLQGGWPLEMQAGLQWRQAAMHTKNGDVALGDLHGQLVAQGGVIHAQWQDDGQGPLHTTGDLQLSPLGWRLVAGLQPRQDDPALRRWLAALGRPDADGAVHVERSGGLAATSIMGKTAR</sequence>
<proteinExistence type="inferred from homology"/>
<organism evidence="11 12">
    <name type="scientific">Dyella agri</name>
    <dbReference type="NCBI Taxonomy" id="1926869"/>
    <lineage>
        <taxon>Bacteria</taxon>
        <taxon>Pseudomonadati</taxon>
        <taxon>Pseudomonadota</taxon>
        <taxon>Gammaproteobacteria</taxon>
        <taxon>Lysobacterales</taxon>
        <taxon>Rhodanobacteraceae</taxon>
        <taxon>Dyella</taxon>
    </lineage>
</organism>
<evidence type="ECO:0000256" key="2">
    <source>
        <dbReference type="ARBA" id="ARBA00007208"/>
    </source>
</evidence>
<dbReference type="RefSeq" id="WP_404537914.1">
    <property type="nucleotide sequence ID" value="NZ_JADIKL010000004.1"/>
</dbReference>
<keyword evidence="8" id="KW-0653">Protein transport</keyword>
<gene>
    <name evidence="11" type="ORF">ISP14_07960</name>
</gene>
<evidence type="ECO:0000256" key="8">
    <source>
        <dbReference type="ARBA" id="ARBA00022927"/>
    </source>
</evidence>
<evidence type="ECO:0000256" key="7">
    <source>
        <dbReference type="ARBA" id="ARBA00022692"/>
    </source>
</evidence>
<comment type="similarity">
    <text evidence="2">Belongs to the GSP N family.</text>
</comment>
<dbReference type="InterPro" id="IPR022792">
    <property type="entry name" value="T2SS_protein-GspN"/>
</dbReference>
<keyword evidence="12" id="KW-1185">Reference proteome</keyword>
<evidence type="ECO:0000256" key="6">
    <source>
        <dbReference type="ARBA" id="ARBA00022519"/>
    </source>
</evidence>
<reference evidence="11 12" key="1">
    <citation type="submission" date="2020-10" db="EMBL/GenBank/DDBJ databases">
        <title>Phylogeny of dyella-like bacteria.</title>
        <authorList>
            <person name="Fu J."/>
        </authorList>
    </citation>
    <scope>NUCLEOTIDE SEQUENCE [LARGE SCALE GENOMIC DNA]</scope>
    <source>
        <strain evidence="11 12">DKC-1</strain>
    </source>
</reference>
<comment type="caution">
    <text evidence="11">The sequence shown here is derived from an EMBL/GenBank/DDBJ whole genome shotgun (WGS) entry which is preliminary data.</text>
</comment>
<dbReference type="Pfam" id="PF01203">
    <property type="entry name" value="T2SSN"/>
    <property type="match status" value="1"/>
</dbReference>
<evidence type="ECO:0000313" key="12">
    <source>
        <dbReference type="Proteomes" id="UP001620397"/>
    </source>
</evidence>
<keyword evidence="6" id="KW-0997">Cell inner membrane</keyword>
<keyword evidence="4" id="KW-0813">Transport</keyword>
<evidence type="ECO:0000256" key="3">
    <source>
        <dbReference type="ARBA" id="ARBA00021563"/>
    </source>
</evidence>
<dbReference type="Proteomes" id="UP001620397">
    <property type="component" value="Unassembled WGS sequence"/>
</dbReference>
<accession>A0ABW8KF12</accession>
<keyword evidence="7" id="KW-0812">Transmembrane</keyword>
<evidence type="ECO:0000256" key="1">
    <source>
        <dbReference type="ARBA" id="ARBA00004533"/>
    </source>
</evidence>
<keyword evidence="9" id="KW-0472">Membrane</keyword>
<evidence type="ECO:0000256" key="5">
    <source>
        <dbReference type="ARBA" id="ARBA00022475"/>
    </source>
</evidence>
<protein>
    <recommendedName>
        <fullName evidence="3">Type II secretion system protein N</fullName>
    </recommendedName>
    <alternativeName>
        <fullName evidence="10">General secretion pathway protein N</fullName>
    </alternativeName>
</protein>